<dbReference type="Gene3D" id="1.10.520.10">
    <property type="match status" value="1"/>
</dbReference>
<dbReference type="GO" id="GO:0140825">
    <property type="term" value="F:lactoperoxidase activity"/>
    <property type="evidence" value="ECO:0007669"/>
    <property type="project" value="UniProtKB-EC"/>
</dbReference>
<evidence type="ECO:0000256" key="16">
    <source>
        <dbReference type="PIRSR" id="PIRSR600823-5"/>
    </source>
</evidence>
<dbReference type="InterPro" id="IPR000823">
    <property type="entry name" value="Peroxidase_pln"/>
</dbReference>
<evidence type="ECO:0000256" key="3">
    <source>
        <dbReference type="ARBA" id="ARBA00012313"/>
    </source>
</evidence>
<feature type="active site" description="Proton acceptor" evidence="12">
    <location>
        <position position="47"/>
    </location>
</feature>
<evidence type="ECO:0000256" key="17">
    <source>
        <dbReference type="RuleBase" id="RU362060"/>
    </source>
</evidence>
<evidence type="ECO:0000259" key="18">
    <source>
        <dbReference type="PROSITE" id="PS50873"/>
    </source>
</evidence>
<dbReference type="PROSITE" id="PS00435">
    <property type="entry name" value="PEROXIDASE_1"/>
    <property type="match status" value="1"/>
</dbReference>
<comment type="similarity">
    <text evidence="2">Belongs to the peroxidase family. Ascorbate peroxidase subfamily.</text>
</comment>
<feature type="binding site" evidence="14">
    <location>
        <position position="174"/>
    </location>
    <ligand>
        <name>Ca(2+)</name>
        <dbReference type="ChEBI" id="CHEBI:29108"/>
        <label>2</label>
    </ligand>
</feature>
<feature type="binding site" evidence="14">
    <location>
        <position position="227"/>
    </location>
    <ligand>
        <name>Ca(2+)</name>
        <dbReference type="ChEBI" id="CHEBI:29108"/>
        <label>2</label>
    </ligand>
</feature>
<dbReference type="GO" id="GO:0042744">
    <property type="term" value="P:hydrogen peroxide catabolic process"/>
    <property type="evidence" value="ECO:0007669"/>
    <property type="project" value="UniProtKB-KW"/>
</dbReference>
<evidence type="ECO:0000256" key="13">
    <source>
        <dbReference type="PIRSR" id="PIRSR600823-2"/>
    </source>
</evidence>
<evidence type="ECO:0000256" key="15">
    <source>
        <dbReference type="PIRSR" id="PIRSR600823-4"/>
    </source>
</evidence>
<keyword evidence="7 14" id="KW-0106">Calcium</keyword>
<feature type="binding site" evidence="14">
    <location>
        <position position="51"/>
    </location>
    <ligand>
        <name>Ca(2+)</name>
        <dbReference type="ChEBI" id="CHEBI:29108"/>
        <label>1</label>
    </ligand>
</feature>
<dbReference type="EMBL" id="CACSLK010027789">
    <property type="protein sequence ID" value="CAA0829914.1"/>
    <property type="molecule type" value="Genomic_DNA"/>
</dbReference>
<keyword evidence="11" id="KW-0325">Glycoprotein</keyword>
<evidence type="ECO:0000256" key="8">
    <source>
        <dbReference type="ARBA" id="ARBA00023002"/>
    </source>
</evidence>
<evidence type="ECO:0000256" key="12">
    <source>
        <dbReference type="PIRSR" id="PIRSR600823-1"/>
    </source>
</evidence>
<dbReference type="OrthoDB" id="2113341at2759"/>
<feature type="disulfide bond" evidence="16">
    <location>
        <begin position="180"/>
        <end position="212"/>
    </location>
</feature>
<feature type="binding site" evidence="14">
    <location>
        <position position="55"/>
    </location>
    <ligand>
        <name>Ca(2+)</name>
        <dbReference type="ChEBI" id="CHEBI:29108"/>
        <label>1</label>
    </ligand>
</feature>
<comment type="cofactor">
    <cofactor evidence="14 17">
        <name>Ca(2+)</name>
        <dbReference type="ChEBI" id="CHEBI:29108"/>
    </cofactor>
    <text evidence="14 17">Binds 2 calcium ions per subunit.</text>
</comment>
<comment type="cofactor">
    <cofactor evidence="14 17">
        <name>heme b</name>
        <dbReference type="ChEBI" id="CHEBI:60344"/>
    </cofactor>
    <text evidence="14 17">Binds 1 heme b (iron(II)-protoporphyrin IX) group per subunit.</text>
</comment>
<evidence type="ECO:0000256" key="11">
    <source>
        <dbReference type="ARBA" id="ARBA00023180"/>
    </source>
</evidence>
<dbReference type="GO" id="GO:0005576">
    <property type="term" value="C:extracellular region"/>
    <property type="evidence" value="ECO:0007669"/>
    <property type="project" value="UniProtKB-SubCell"/>
</dbReference>
<dbReference type="PROSITE" id="PS50873">
    <property type="entry name" value="PEROXIDASE_4"/>
    <property type="match status" value="1"/>
</dbReference>
<dbReference type="PANTHER" id="PTHR31388:SF139">
    <property type="entry name" value="PEROXIDASE 53"/>
    <property type="match status" value="1"/>
</dbReference>
<feature type="binding site" evidence="13">
    <location>
        <position position="143"/>
    </location>
    <ligand>
        <name>substrate</name>
    </ligand>
</feature>
<feature type="disulfide bond" evidence="16">
    <location>
        <begin position="16"/>
        <end position="98"/>
    </location>
</feature>
<comment type="catalytic activity">
    <reaction evidence="1 17">
        <text>2 a phenolic donor + H2O2 = 2 a phenolic radical donor + 2 H2O</text>
        <dbReference type="Rhea" id="RHEA:56136"/>
        <dbReference type="ChEBI" id="CHEBI:15377"/>
        <dbReference type="ChEBI" id="CHEBI:16240"/>
        <dbReference type="ChEBI" id="CHEBI:139520"/>
        <dbReference type="ChEBI" id="CHEBI:139521"/>
        <dbReference type="EC" id="1.11.1.7"/>
    </reaction>
</comment>
<dbReference type="Pfam" id="PF00141">
    <property type="entry name" value="peroxidase"/>
    <property type="match status" value="1"/>
</dbReference>
<dbReference type="PROSITE" id="PS00436">
    <property type="entry name" value="PEROXIDASE_2"/>
    <property type="match status" value="1"/>
</dbReference>
<keyword evidence="5 17" id="KW-0349">Heme</keyword>
<evidence type="ECO:0000256" key="4">
    <source>
        <dbReference type="ARBA" id="ARBA00022559"/>
    </source>
</evidence>
<dbReference type="GO" id="GO:0046872">
    <property type="term" value="F:metal ion binding"/>
    <property type="evidence" value="ECO:0007669"/>
    <property type="project" value="UniProtKB-UniRule"/>
</dbReference>
<evidence type="ECO:0000256" key="9">
    <source>
        <dbReference type="ARBA" id="ARBA00023004"/>
    </source>
</evidence>
<accession>A0A9N7RHN1</accession>
<dbReference type="FunFam" id="1.10.520.10:FF:000009">
    <property type="entry name" value="Peroxidase"/>
    <property type="match status" value="1"/>
</dbReference>
<dbReference type="EC" id="1.11.1.7" evidence="3 17"/>
<feature type="binding site" evidence="14">
    <location>
        <position position="235"/>
    </location>
    <ligand>
        <name>Ca(2+)</name>
        <dbReference type="ChEBI" id="CHEBI:29108"/>
        <label>2</label>
    </ligand>
</feature>
<evidence type="ECO:0000256" key="1">
    <source>
        <dbReference type="ARBA" id="ARBA00000189"/>
    </source>
</evidence>
<evidence type="ECO:0000313" key="20">
    <source>
        <dbReference type="Proteomes" id="UP001153555"/>
    </source>
</evidence>
<dbReference type="SUPFAM" id="SSF48113">
    <property type="entry name" value="Heme-dependent peroxidases"/>
    <property type="match status" value="1"/>
</dbReference>
<reference evidence="19" key="1">
    <citation type="submission" date="2019-12" db="EMBL/GenBank/DDBJ databases">
        <authorList>
            <person name="Scholes J."/>
        </authorList>
    </citation>
    <scope>NUCLEOTIDE SEQUENCE</scope>
</reference>
<dbReference type="Gene3D" id="1.10.420.10">
    <property type="entry name" value="Peroxidase, domain 2"/>
    <property type="match status" value="1"/>
</dbReference>
<comment type="similarity">
    <text evidence="17">Belongs to the peroxidase family. Classical plant (class III) peroxidase subfamily.</text>
</comment>
<dbReference type="Proteomes" id="UP001153555">
    <property type="component" value="Unassembled WGS sequence"/>
</dbReference>
<dbReference type="CDD" id="cd00693">
    <property type="entry name" value="secretory_peroxidase"/>
    <property type="match status" value="1"/>
</dbReference>
<comment type="caution">
    <text evidence="19">The sequence shown here is derived from an EMBL/GenBank/DDBJ whole genome shotgun (WGS) entry which is preliminary data.</text>
</comment>
<feature type="domain" description="Plant heme peroxidase family profile" evidence="18">
    <location>
        <begin position="6"/>
        <end position="312"/>
    </location>
</feature>
<keyword evidence="20" id="KW-1185">Reference proteome</keyword>
<dbReference type="AlphaFoldDB" id="A0A9N7RHN1"/>
<feature type="binding site" evidence="14">
    <location>
        <position position="53"/>
    </location>
    <ligand>
        <name>Ca(2+)</name>
        <dbReference type="ChEBI" id="CHEBI:29108"/>
        <label>1</label>
    </ligand>
</feature>
<keyword evidence="6 14" id="KW-0479">Metal-binding</keyword>
<evidence type="ECO:0000256" key="2">
    <source>
        <dbReference type="ARBA" id="ARBA00006873"/>
    </source>
</evidence>
<dbReference type="PRINTS" id="PR00461">
    <property type="entry name" value="PLPEROXIDASE"/>
</dbReference>
<keyword evidence="4 17" id="KW-0575">Peroxidase</keyword>
<sequence>MISEAQLCTTFYDTTCPDVSNIVANQISQALVKDSRIGASLIRLHFHDCFVQGCDASILLDDNTTVPIVSEKSAAPNANSARGFDVIDDIKTAVEAACPGIVSCADILALAAESAAGGPSWSVLLGRNDSLTANQALANTSIPAPTESLANITSKFMAFGLNLTDVVVLSGAHTFGRARCATFSSRLYNFNGTGQPDPSLDATYLKSLQTLCPQNGTNTTGLLGNLDPTTPDQFDNNYYTNLMSQQGLLESDQVLYSNNADNLSKLARGIVQLFSANEAAFFEMFKESMVKMGNIKSDQPGGRVRTNCRMVNGS</sequence>
<feature type="disulfide bond" evidence="16">
    <location>
        <begin position="49"/>
        <end position="54"/>
    </location>
</feature>
<dbReference type="InterPro" id="IPR010255">
    <property type="entry name" value="Haem_peroxidase_sf"/>
</dbReference>
<organism evidence="19 20">
    <name type="scientific">Striga hermonthica</name>
    <name type="common">Purple witchweed</name>
    <name type="synonym">Buchnera hermonthica</name>
    <dbReference type="NCBI Taxonomy" id="68872"/>
    <lineage>
        <taxon>Eukaryota</taxon>
        <taxon>Viridiplantae</taxon>
        <taxon>Streptophyta</taxon>
        <taxon>Embryophyta</taxon>
        <taxon>Tracheophyta</taxon>
        <taxon>Spermatophyta</taxon>
        <taxon>Magnoliopsida</taxon>
        <taxon>eudicotyledons</taxon>
        <taxon>Gunneridae</taxon>
        <taxon>Pentapetalae</taxon>
        <taxon>asterids</taxon>
        <taxon>lamiids</taxon>
        <taxon>Lamiales</taxon>
        <taxon>Orobanchaceae</taxon>
        <taxon>Buchnereae</taxon>
        <taxon>Striga</taxon>
    </lineage>
</organism>
<name>A0A9N7RHN1_STRHE</name>
<dbReference type="FunFam" id="1.10.420.10:FF:000001">
    <property type="entry name" value="Peroxidase"/>
    <property type="match status" value="1"/>
</dbReference>
<comment type="function">
    <text evidence="17">Removal of H(2)O(2), oxidation of toxic reductants, biosynthesis and degradation of lignin, suberization, auxin catabolism, response to environmental stresses such as wounding, pathogen attack and oxidative stress.</text>
</comment>
<keyword evidence="10 16" id="KW-1015">Disulfide bond</keyword>
<keyword evidence="17" id="KW-0376">Hydrogen peroxide</keyword>
<comment type="subcellular location">
    <subcellularLocation>
        <location evidence="17">Secreted</location>
    </subcellularLocation>
</comment>
<evidence type="ECO:0000256" key="5">
    <source>
        <dbReference type="ARBA" id="ARBA00022617"/>
    </source>
</evidence>
<feature type="binding site" evidence="14">
    <location>
        <position position="71"/>
    </location>
    <ligand>
        <name>Ca(2+)</name>
        <dbReference type="ChEBI" id="CHEBI:29108"/>
        <label>1</label>
    </ligand>
</feature>
<feature type="disulfide bond" evidence="16">
    <location>
        <begin position="104"/>
        <end position="308"/>
    </location>
</feature>
<dbReference type="GO" id="GO:0006979">
    <property type="term" value="P:response to oxidative stress"/>
    <property type="evidence" value="ECO:0007669"/>
    <property type="project" value="UniProtKB-UniRule"/>
</dbReference>
<dbReference type="PRINTS" id="PR00458">
    <property type="entry name" value="PEROXIDASE"/>
</dbReference>
<feature type="binding site" evidence="14">
    <location>
        <position position="48"/>
    </location>
    <ligand>
        <name>Ca(2+)</name>
        <dbReference type="ChEBI" id="CHEBI:29108"/>
        <label>1</label>
    </ligand>
</feature>
<dbReference type="InterPro" id="IPR002016">
    <property type="entry name" value="Haem_peroxidase"/>
</dbReference>
<proteinExistence type="inferred from homology"/>
<keyword evidence="17" id="KW-0964">Secreted</keyword>
<feature type="binding site" evidence="14">
    <location>
        <position position="230"/>
    </location>
    <ligand>
        <name>Ca(2+)</name>
        <dbReference type="ChEBI" id="CHEBI:29108"/>
        <label>2</label>
    </ligand>
</feature>
<dbReference type="InterPro" id="IPR019794">
    <property type="entry name" value="Peroxidases_AS"/>
</dbReference>
<evidence type="ECO:0000256" key="6">
    <source>
        <dbReference type="ARBA" id="ARBA00022723"/>
    </source>
</evidence>
<evidence type="ECO:0000256" key="7">
    <source>
        <dbReference type="ARBA" id="ARBA00022837"/>
    </source>
</evidence>
<gene>
    <name evidence="19" type="ORF">SHERM_25427</name>
</gene>
<dbReference type="InterPro" id="IPR033905">
    <property type="entry name" value="Secretory_peroxidase"/>
</dbReference>
<feature type="binding site" description="axial binding residue" evidence="14">
    <location>
        <position position="173"/>
    </location>
    <ligand>
        <name>heme b</name>
        <dbReference type="ChEBI" id="CHEBI:60344"/>
    </ligand>
    <ligandPart>
        <name>Fe</name>
        <dbReference type="ChEBI" id="CHEBI:18248"/>
    </ligandPart>
</feature>
<protein>
    <recommendedName>
        <fullName evidence="3 17">Peroxidase</fullName>
        <ecNumber evidence="3 17">1.11.1.7</ecNumber>
    </recommendedName>
</protein>
<keyword evidence="8 17" id="KW-0560">Oxidoreductase</keyword>
<keyword evidence="9 14" id="KW-0408">Iron</keyword>
<dbReference type="GO" id="GO:0020037">
    <property type="term" value="F:heme binding"/>
    <property type="evidence" value="ECO:0007669"/>
    <property type="project" value="UniProtKB-UniRule"/>
</dbReference>
<feature type="site" description="Transition state stabilizer" evidence="15">
    <location>
        <position position="43"/>
    </location>
</feature>
<evidence type="ECO:0000256" key="14">
    <source>
        <dbReference type="PIRSR" id="PIRSR600823-3"/>
    </source>
</evidence>
<feature type="binding site" evidence="14">
    <location>
        <position position="57"/>
    </location>
    <ligand>
        <name>Ca(2+)</name>
        <dbReference type="ChEBI" id="CHEBI:29108"/>
        <label>1</label>
    </ligand>
</feature>
<dbReference type="PANTHER" id="PTHR31388">
    <property type="entry name" value="PEROXIDASE 72-RELATED"/>
    <property type="match status" value="1"/>
</dbReference>
<evidence type="ECO:0000313" key="19">
    <source>
        <dbReference type="EMBL" id="CAA0829914.1"/>
    </source>
</evidence>
<evidence type="ECO:0000256" key="10">
    <source>
        <dbReference type="ARBA" id="ARBA00023157"/>
    </source>
</evidence>
<dbReference type="InterPro" id="IPR019793">
    <property type="entry name" value="Peroxidases_heam-ligand_BS"/>
</dbReference>